<reference evidence="2 3" key="1">
    <citation type="submission" date="2024-04" db="EMBL/GenBank/DDBJ databases">
        <title>Tritrichomonas musculus Genome.</title>
        <authorList>
            <person name="Alves-Ferreira E."/>
            <person name="Grigg M."/>
            <person name="Lorenzi H."/>
            <person name="Galac M."/>
        </authorList>
    </citation>
    <scope>NUCLEOTIDE SEQUENCE [LARGE SCALE GENOMIC DNA]</scope>
    <source>
        <strain evidence="2 3">EAF2021</strain>
    </source>
</reference>
<feature type="coiled-coil region" evidence="1">
    <location>
        <begin position="314"/>
        <end position="362"/>
    </location>
</feature>
<proteinExistence type="predicted"/>
<gene>
    <name evidence="2" type="ORF">M9Y10_033446</name>
</gene>
<accession>A0ABR2KC58</accession>
<dbReference type="Proteomes" id="UP001470230">
    <property type="component" value="Unassembled WGS sequence"/>
</dbReference>
<evidence type="ECO:0000313" key="2">
    <source>
        <dbReference type="EMBL" id="KAK8888712.1"/>
    </source>
</evidence>
<sequence length="377" mass="44710">MNVESSRKSYFDRQIQSFQFKIQQKLTLWDEEIERLSNRLNMTKSQIHYEKQRIEQLDREISNAIEYKDGEARQKTASFNAIIARAKANYHAQLQSMQTQHMEEITQLQNDFEMQLKRFPKMNDTNASSSIKSVEDEIEKYKQKIDSYKTQTIKIQQENAKYEAELSNGPDGTIDGESLAIDFAPIEKLQNTIQQRQEERFANLKQSKEKLAQCIDILETMTKDHTRNVNEKQQKIHEIEEDYNRKLGNIEEKHQTCMKGLKIQLLEAEKRTRALLRAAKHLGSTNQKQMLETIHELDVMKEKTLEITDNEVLEGDEKSQRQQLKKEINKLKRVLKHRDDDLLQLQEDNQELKREIWRLRHEIKYVNSLSKLPNYDT</sequence>
<name>A0ABR2KC58_9EUKA</name>
<feature type="coiled-coil region" evidence="1">
    <location>
        <begin position="131"/>
        <end position="165"/>
    </location>
</feature>
<comment type="caution">
    <text evidence="2">The sequence shown here is derived from an EMBL/GenBank/DDBJ whole genome shotgun (WGS) entry which is preliminary data.</text>
</comment>
<organism evidence="2 3">
    <name type="scientific">Tritrichomonas musculus</name>
    <dbReference type="NCBI Taxonomy" id="1915356"/>
    <lineage>
        <taxon>Eukaryota</taxon>
        <taxon>Metamonada</taxon>
        <taxon>Parabasalia</taxon>
        <taxon>Tritrichomonadida</taxon>
        <taxon>Tritrichomonadidae</taxon>
        <taxon>Tritrichomonas</taxon>
    </lineage>
</organism>
<feature type="coiled-coil region" evidence="1">
    <location>
        <begin position="222"/>
        <end position="249"/>
    </location>
</feature>
<evidence type="ECO:0000256" key="1">
    <source>
        <dbReference type="SAM" id="Coils"/>
    </source>
</evidence>
<dbReference type="EMBL" id="JAPFFF010000005">
    <property type="protein sequence ID" value="KAK8888712.1"/>
    <property type="molecule type" value="Genomic_DNA"/>
</dbReference>
<protein>
    <submittedName>
        <fullName evidence="2">Uncharacterized protein</fullName>
    </submittedName>
</protein>
<evidence type="ECO:0000313" key="3">
    <source>
        <dbReference type="Proteomes" id="UP001470230"/>
    </source>
</evidence>
<keyword evidence="1" id="KW-0175">Coiled coil</keyword>
<keyword evidence="3" id="KW-1185">Reference proteome</keyword>